<dbReference type="EMBL" id="CAFBLX010000404">
    <property type="protein sequence ID" value="CAB4925111.1"/>
    <property type="molecule type" value="Genomic_DNA"/>
</dbReference>
<keyword evidence="3 7" id="KW-0812">Transmembrane</keyword>
<feature type="transmembrane region" description="Helical" evidence="7">
    <location>
        <begin position="79"/>
        <end position="100"/>
    </location>
</feature>
<name>A0A6J7I341_9ZZZZ</name>
<dbReference type="Pfam" id="PF01569">
    <property type="entry name" value="PAP2"/>
    <property type="match status" value="1"/>
</dbReference>
<evidence type="ECO:0000256" key="3">
    <source>
        <dbReference type="ARBA" id="ARBA00022692"/>
    </source>
</evidence>
<evidence type="ECO:0000256" key="4">
    <source>
        <dbReference type="ARBA" id="ARBA00022801"/>
    </source>
</evidence>
<feature type="transmembrane region" description="Helical" evidence="7">
    <location>
        <begin position="232"/>
        <end position="253"/>
    </location>
</feature>
<protein>
    <submittedName>
        <fullName evidence="9">Unannotated protein</fullName>
    </submittedName>
</protein>
<keyword evidence="5 7" id="KW-1133">Transmembrane helix</keyword>
<feature type="domain" description="Phosphatidic acid phosphatase type 2/haloperoxidase" evidence="8">
    <location>
        <begin position="162"/>
        <end position="272"/>
    </location>
</feature>
<dbReference type="GO" id="GO:0005886">
    <property type="term" value="C:plasma membrane"/>
    <property type="evidence" value="ECO:0007669"/>
    <property type="project" value="UniProtKB-SubCell"/>
</dbReference>
<evidence type="ECO:0000256" key="5">
    <source>
        <dbReference type="ARBA" id="ARBA00022989"/>
    </source>
</evidence>
<dbReference type="GO" id="GO:0016787">
    <property type="term" value="F:hydrolase activity"/>
    <property type="evidence" value="ECO:0007669"/>
    <property type="project" value="UniProtKB-KW"/>
</dbReference>
<evidence type="ECO:0000256" key="7">
    <source>
        <dbReference type="SAM" id="Phobius"/>
    </source>
</evidence>
<proteinExistence type="predicted"/>
<dbReference type="InterPro" id="IPR000326">
    <property type="entry name" value="PAP2/HPO"/>
</dbReference>
<keyword evidence="6 7" id="KW-0472">Membrane</keyword>
<dbReference type="PANTHER" id="PTHR14969:SF62">
    <property type="entry name" value="DECAPRENYLPHOSPHORYL-5-PHOSPHORIBOSE PHOSPHATASE RV3807C-RELATED"/>
    <property type="match status" value="1"/>
</dbReference>
<evidence type="ECO:0000256" key="1">
    <source>
        <dbReference type="ARBA" id="ARBA00004651"/>
    </source>
</evidence>
<feature type="transmembrane region" description="Helical" evidence="7">
    <location>
        <begin position="203"/>
        <end position="220"/>
    </location>
</feature>
<keyword evidence="2" id="KW-1003">Cell membrane</keyword>
<dbReference type="SMART" id="SM00014">
    <property type="entry name" value="acidPPc"/>
    <property type="match status" value="1"/>
</dbReference>
<dbReference type="AlphaFoldDB" id="A0A6J7I341"/>
<organism evidence="9">
    <name type="scientific">freshwater metagenome</name>
    <dbReference type="NCBI Taxonomy" id="449393"/>
    <lineage>
        <taxon>unclassified sequences</taxon>
        <taxon>metagenomes</taxon>
        <taxon>ecological metagenomes</taxon>
    </lineage>
</organism>
<feature type="transmembrane region" description="Helical" evidence="7">
    <location>
        <begin position="128"/>
        <end position="154"/>
    </location>
</feature>
<dbReference type="Gene3D" id="1.20.144.10">
    <property type="entry name" value="Phosphatidic acid phosphatase type 2/haloperoxidase"/>
    <property type="match status" value="1"/>
</dbReference>
<feature type="transmembrane region" description="Helical" evidence="7">
    <location>
        <begin position="259"/>
        <end position="277"/>
    </location>
</feature>
<evidence type="ECO:0000256" key="6">
    <source>
        <dbReference type="ARBA" id="ARBA00023136"/>
    </source>
</evidence>
<feature type="transmembrane region" description="Helical" evidence="7">
    <location>
        <begin position="22"/>
        <end position="42"/>
    </location>
</feature>
<dbReference type="CDD" id="cd03392">
    <property type="entry name" value="PAP2_like_2"/>
    <property type="match status" value="1"/>
</dbReference>
<dbReference type="PANTHER" id="PTHR14969">
    <property type="entry name" value="SPHINGOSINE-1-PHOSPHATE PHOSPHOHYDROLASE"/>
    <property type="match status" value="1"/>
</dbReference>
<feature type="transmembrane region" description="Helical" evidence="7">
    <location>
        <begin position="161"/>
        <end position="183"/>
    </location>
</feature>
<feature type="transmembrane region" description="Helical" evidence="7">
    <location>
        <begin position="54"/>
        <end position="72"/>
    </location>
</feature>
<evidence type="ECO:0000256" key="2">
    <source>
        <dbReference type="ARBA" id="ARBA00022475"/>
    </source>
</evidence>
<reference evidence="9" key="1">
    <citation type="submission" date="2020-05" db="EMBL/GenBank/DDBJ databases">
        <authorList>
            <person name="Chiriac C."/>
            <person name="Salcher M."/>
            <person name="Ghai R."/>
            <person name="Kavagutti S V."/>
        </authorList>
    </citation>
    <scope>NUCLEOTIDE SEQUENCE</scope>
</reference>
<sequence>MTQVQQTHSGTDEPLSAVLQELLYTLIGVLLSSSMSAVHATATEVLTEAATADVEIAGLVIAVGLLGAGIMLRIRSDRAGATILGTLGFAFAVVVLSVAVHSNGWLTKSDAPVAAWFVDHRTHALDDLALAVTTAGGPAETAALGLVVAVLIVWRTTHYGPALVMLATVASASMLCTIVKLIVGRERPPQSTQLMLETDFSFPSGHVTGTAALSLMLALLAGTRRSRAVRTLFLGIAVAIVVAVACTRMYLGVHWLTDVVAGALLAACAVTLGGYALHRVDSGGTTDAAPPRLLMNRISL</sequence>
<evidence type="ECO:0000259" key="8">
    <source>
        <dbReference type="SMART" id="SM00014"/>
    </source>
</evidence>
<keyword evidence="4" id="KW-0378">Hydrolase</keyword>
<evidence type="ECO:0000313" key="9">
    <source>
        <dbReference type="EMBL" id="CAB4925111.1"/>
    </source>
</evidence>
<dbReference type="SUPFAM" id="SSF48317">
    <property type="entry name" value="Acid phosphatase/Vanadium-dependent haloperoxidase"/>
    <property type="match status" value="1"/>
</dbReference>
<comment type="subcellular location">
    <subcellularLocation>
        <location evidence="1">Cell membrane</location>
        <topology evidence="1">Multi-pass membrane protein</topology>
    </subcellularLocation>
</comment>
<accession>A0A6J7I341</accession>
<dbReference type="InterPro" id="IPR036938">
    <property type="entry name" value="PAP2/HPO_sf"/>
</dbReference>
<gene>
    <name evidence="9" type="ORF">UFOPK3472_03786</name>
</gene>